<evidence type="ECO:0000259" key="5">
    <source>
        <dbReference type="SMART" id="SM00822"/>
    </source>
</evidence>
<dbReference type="InterPro" id="IPR057326">
    <property type="entry name" value="KR_dom"/>
</dbReference>
<dbReference type="NCBIfam" id="NF005559">
    <property type="entry name" value="PRK07231.1"/>
    <property type="match status" value="1"/>
</dbReference>
<evidence type="ECO:0000256" key="2">
    <source>
        <dbReference type="ARBA" id="ARBA00022857"/>
    </source>
</evidence>
<dbReference type="PROSITE" id="PS00061">
    <property type="entry name" value="ADH_SHORT"/>
    <property type="match status" value="1"/>
</dbReference>
<dbReference type="RefSeq" id="XP_030989541.1">
    <property type="nucleotide sequence ID" value="XM_031133144.1"/>
</dbReference>
<name>A0A507AUE2_9PEZI</name>
<dbReference type="OrthoDB" id="47007at2759"/>
<keyword evidence="7" id="KW-1185">Reference proteome</keyword>
<evidence type="ECO:0000256" key="1">
    <source>
        <dbReference type="ARBA" id="ARBA00006484"/>
    </source>
</evidence>
<dbReference type="FunFam" id="3.40.50.720:FF:000084">
    <property type="entry name" value="Short-chain dehydrogenase reductase"/>
    <property type="match status" value="1"/>
</dbReference>
<dbReference type="Pfam" id="PF13561">
    <property type="entry name" value="adh_short_C2"/>
    <property type="match status" value="1"/>
</dbReference>
<dbReference type="SMART" id="SM00822">
    <property type="entry name" value="PKS_KR"/>
    <property type="match status" value="1"/>
</dbReference>
<dbReference type="GO" id="GO:0016491">
    <property type="term" value="F:oxidoreductase activity"/>
    <property type="evidence" value="ECO:0007669"/>
    <property type="project" value="UniProtKB-KW"/>
</dbReference>
<gene>
    <name evidence="6" type="ORF">E0L32_010517</name>
</gene>
<dbReference type="STRING" id="1093900.A0A507AUE2"/>
<dbReference type="EMBL" id="SKBQ01000085">
    <property type="protein sequence ID" value="TPX07830.1"/>
    <property type="molecule type" value="Genomic_DNA"/>
</dbReference>
<dbReference type="PRINTS" id="PR00081">
    <property type="entry name" value="GDHRDH"/>
</dbReference>
<dbReference type="SUPFAM" id="SSF51735">
    <property type="entry name" value="NAD(P)-binding Rossmann-fold domains"/>
    <property type="match status" value="1"/>
</dbReference>
<dbReference type="PANTHER" id="PTHR24321">
    <property type="entry name" value="DEHYDROGENASES, SHORT CHAIN"/>
    <property type="match status" value="1"/>
</dbReference>
<reference evidence="6 7" key="1">
    <citation type="submission" date="2019-06" db="EMBL/GenBank/DDBJ databases">
        <title>Draft genome sequence of the filamentous fungus Phialemoniopsis curvata isolated from diesel fuel.</title>
        <authorList>
            <person name="Varaljay V.A."/>
            <person name="Lyon W.J."/>
            <person name="Crouch A.L."/>
            <person name="Drake C.E."/>
            <person name="Hollomon J.M."/>
            <person name="Nadeau L.J."/>
            <person name="Nunn H.S."/>
            <person name="Stevenson B.S."/>
            <person name="Bojanowski C.L."/>
            <person name="Crookes-Goodson W.J."/>
        </authorList>
    </citation>
    <scope>NUCLEOTIDE SEQUENCE [LARGE SCALE GENOMIC DNA]</scope>
    <source>
        <strain evidence="6 7">D216</strain>
    </source>
</reference>
<evidence type="ECO:0000256" key="3">
    <source>
        <dbReference type="ARBA" id="ARBA00023002"/>
    </source>
</evidence>
<dbReference type="CDD" id="cd05233">
    <property type="entry name" value="SDR_c"/>
    <property type="match status" value="1"/>
</dbReference>
<dbReference type="InterPro" id="IPR020904">
    <property type="entry name" value="Sc_DH/Rdtase_CS"/>
</dbReference>
<dbReference type="InterPro" id="IPR036291">
    <property type="entry name" value="NAD(P)-bd_dom_sf"/>
</dbReference>
<dbReference type="InParanoid" id="A0A507AUE2"/>
<dbReference type="Proteomes" id="UP000319257">
    <property type="component" value="Unassembled WGS sequence"/>
</dbReference>
<keyword evidence="2" id="KW-0521">NADP</keyword>
<dbReference type="PANTHER" id="PTHR24321:SF8">
    <property type="entry name" value="ESTRADIOL 17-BETA-DEHYDROGENASE 8-RELATED"/>
    <property type="match status" value="1"/>
</dbReference>
<evidence type="ECO:0000313" key="6">
    <source>
        <dbReference type="EMBL" id="TPX07830.1"/>
    </source>
</evidence>
<protein>
    <recommendedName>
        <fullName evidence="5">Ketoreductase domain-containing protein</fullName>
    </recommendedName>
</protein>
<dbReference type="GeneID" id="41977964"/>
<feature type="domain" description="Ketoreductase" evidence="5">
    <location>
        <begin position="25"/>
        <end position="217"/>
    </location>
</feature>
<keyword evidence="3" id="KW-0560">Oxidoreductase</keyword>
<accession>A0A507AUE2</accession>
<comment type="similarity">
    <text evidence="1">Belongs to the short-chain dehydrogenases/reductases (SDR) family.</text>
</comment>
<dbReference type="AlphaFoldDB" id="A0A507AUE2"/>
<dbReference type="InterPro" id="IPR002347">
    <property type="entry name" value="SDR_fam"/>
</dbReference>
<comment type="caution">
    <text evidence="6">The sequence shown here is derived from an EMBL/GenBank/DDBJ whole genome shotgun (WGS) entry which is preliminary data.</text>
</comment>
<dbReference type="Gene3D" id="3.40.50.720">
    <property type="entry name" value="NAD(P)-binding Rossmann-like Domain"/>
    <property type="match status" value="1"/>
</dbReference>
<keyword evidence="4" id="KW-0520">NAD</keyword>
<evidence type="ECO:0000256" key="4">
    <source>
        <dbReference type="ARBA" id="ARBA00023027"/>
    </source>
</evidence>
<evidence type="ECO:0000313" key="7">
    <source>
        <dbReference type="Proteomes" id="UP000319257"/>
    </source>
</evidence>
<organism evidence="6 7">
    <name type="scientific">Thyridium curvatum</name>
    <dbReference type="NCBI Taxonomy" id="1093900"/>
    <lineage>
        <taxon>Eukaryota</taxon>
        <taxon>Fungi</taxon>
        <taxon>Dikarya</taxon>
        <taxon>Ascomycota</taxon>
        <taxon>Pezizomycotina</taxon>
        <taxon>Sordariomycetes</taxon>
        <taxon>Sordariomycetidae</taxon>
        <taxon>Thyridiales</taxon>
        <taxon>Thyridiaceae</taxon>
        <taxon>Thyridium</taxon>
    </lineage>
</organism>
<sequence>MTDQSTAQLPASALALAPANRLIGRVALITGGGGAIGLETAGRLLQEGARVSLIDISREALDRAAAHLQETILANDPAGRSAKDCILTIQADVTSEPEVAAYTERTVSHFGRLDTAFLNAGISYSSTSIFDTTAESYDRIMNVNVKSAFLGIKHSAKAMRDLGNGGSIILTSSIAGLRGTPGLILYSGSKFALRGLALTAASELGPHGIRVNTIHPSGVDSPMFRASWSAEKLEELRKAMPLGRFAQVSDVSGVVAFLASDDSRFMTGGFLKIDGGCVSF</sequence>
<proteinExistence type="inferred from homology"/>